<dbReference type="Proteomes" id="UP000286268">
    <property type="component" value="Chromosome"/>
</dbReference>
<dbReference type="SUPFAM" id="SSF51161">
    <property type="entry name" value="Trimeric LpxA-like enzymes"/>
    <property type="match status" value="1"/>
</dbReference>
<name>A0A410E239_9CLOT</name>
<dbReference type="OrthoDB" id="9801697at2"/>
<dbReference type="InterPro" id="IPR051159">
    <property type="entry name" value="Hexapeptide_acetyltransf"/>
</dbReference>
<dbReference type="GO" id="GO:0008374">
    <property type="term" value="F:O-acyltransferase activity"/>
    <property type="evidence" value="ECO:0007669"/>
    <property type="project" value="TreeGrafter"/>
</dbReference>
<dbReference type="PANTHER" id="PTHR23416:SF23">
    <property type="entry name" value="ACETYLTRANSFERASE C18B11.09C-RELATED"/>
    <property type="match status" value="1"/>
</dbReference>
<dbReference type="PANTHER" id="PTHR23416">
    <property type="entry name" value="SIALIC ACID SYNTHASE-RELATED"/>
    <property type="match status" value="1"/>
</dbReference>
<keyword evidence="3" id="KW-0012">Acyltransferase</keyword>
<dbReference type="KEGG" id="cmah:C1I91_25630"/>
<evidence type="ECO:0000256" key="2">
    <source>
        <dbReference type="ARBA" id="ARBA00022679"/>
    </source>
</evidence>
<dbReference type="InterPro" id="IPR011004">
    <property type="entry name" value="Trimer_LpxA-like_sf"/>
</dbReference>
<protein>
    <submittedName>
        <fullName evidence="3">Acyltransferase</fullName>
    </submittedName>
</protein>
<dbReference type="GO" id="GO:0005829">
    <property type="term" value="C:cytosol"/>
    <property type="evidence" value="ECO:0007669"/>
    <property type="project" value="TreeGrafter"/>
</dbReference>
<gene>
    <name evidence="3" type="ORF">C1I91_25630</name>
</gene>
<keyword evidence="2 3" id="KW-0808">Transferase</keyword>
<dbReference type="CDD" id="cd04647">
    <property type="entry name" value="LbH_MAT_like"/>
    <property type="match status" value="1"/>
</dbReference>
<dbReference type="Gene3D" id="2.160.10.10">
    <property type="entry name" value="Hexapeptide repeat proteins"/>
    <property type="match status" value="1"/>
</dbReference>
<evidence type="ECO:0000256" key="1">
    <source>
        <dbReference type="ARBA" id="ARBA00007274"/>
    </source>
</evidence>
<dbReference type="AlphaFoldDB" id="A0A410E239"/>
<reference evidence="3 4" key="1">
    <citation type="submission" date="2018-01" db="EMBL/GenBank/DDBJ databases">
        <title>Genome Sequencing and Assembly of Anaerobacter polyendosporus strain CT4.</title>
        <authorList>
            <person name="Tachaapaikoon C."/>
            <person name="Sutheeworapong S."/>
            <person name="Jenjaroenpun P."/>
            <person name="Wongsurawat T."/>
            <person name="Nookeaw I."/>
            <person name="Cheawchanlertfa P."/>
            <person name="Kosugi A."/>
            <person name="Cheevadhanarak S."/>
            <person name="Ratanakhanokchai K."/>
        </authorList>
    </citation>
    <scope>NUCLEOTIDE SEQUENCE [LARGE SCALE GENOMIC DNA]</scope>
    <source>
        <strain evidence="3 4">CT4</strain>
    </source>
</reference>
<keyword evidence="4" id="KW-1185">Reference proteome</keyword>
<proteinExistence type="inferred from homology"/>
<dbReference type="EMBL" id="CP025746">
    <property type="protein sequence ID" value="QAA35412.1"/>
    <property type="molecule type" value="Genomic_DNA"/>
</dbReference>
<comment type="similarity">
    <text evidence="1">Belongs to the transferase hexapeptide repeat family.</text>
</comment>
<sequence>MNKVIYGKNLSLIGLPVIFKQKNARLNIGSNCTIKSDFLSNLVGLFQRTIIVARAEGIIEIGDNVGISGATIYSRNRIEIGSYTNIGGNVKILDNDFHPIDPEKRRENDVDSIDSRPIKIGTNVFIGCNSIILKGSEIGDNCVIGAGSVVSGKFPDNTVVAGNPARVVKTLSLKI</sequence>
<accession>A0A410E239</accession>
<evidence type="ECO:0000313" key="3">
    <source>
        <dbReference type="EMBL" id="QAA35412.1"/>
    </source>
</evidence>
<evidence type="ECO:0000313" key="4">
    <source>
        <dbReference type="Proteomes" id="UP000286268"/>
    </source>
</evidence>
<organism evidence="3 4">
    <name type="scientific">Clostridium manihotivorum</name>
    <dbReference type="NCBI Taxonomy" id="2320868"/>
    <lineage>
        <taxon>Bacteria</taxon>
        <taxon>Bacillati</taxon>
        <taxon>Bacillota</taxon>
        <taxon>Clostridia</taxon>
        <taxon>Eubacteriales</taxon>
        <taxon>Clostridiaceae</taxon>
        <taxon>Clostridium</taxon>
    </lineage>
</organism>
<dbReference type="InterPro" id="IPR001451">
    <property type="entry name" value="Hexapep"/>
</dbReference>
<dbReference type="Pfam" id="PF00132">
    <property type="entry name" value="Hexapep"/>
    <property type="match status" value="1"/>
</dbReference>